<dbReference type="CDD" id="cd03801">
    <property type="entry name" value="GT4_PimA-like"/>
    <property type="match status" value="1"/>
</dbReference>
<gene>
    <name evidence="3" type="ORF">M595_2584</name>
</gene>
<dbReference type="RefSeq" id="WP_023066326.1">
    <property type="nucleotide sequence ID" value="NZ_AUZM01000021.1"/>
</dbReference>
<dbReference type="OrthoDB" id="9775208at2"/>
<evidence type="ECO:0000256" key="1">
    <source>
        <dbReference type="SAM" id="MobiDB-lite"/>
    </source>
</evidence>
<dbReference type="PANTHER" id="PTHR45947">
    <property type="entry name" value="SULFOQUINOVOSYL TRANSFERASE SQD2"/>
    <property type="match status" value="1"/>
</dbReference>
<proteinExistence type="predicted"/>
<reference evidence="3 4" key="1">
    <citation type="journal article" date="2013" name="Front. Microbiol.">
        <title>Comparative genomic analyses of the cyanobacterium, Lyngbya aestuarii BL J, a powerful hydrogen producer.</title>
        <authorList>
            <person name="Kothari A."/>
            <person name="Vaughn M."/>
            <person name="Garcia-Pichel F."/>
        </authorList>
    </citation>
    <scope>NUCLEOTIDE SEQUENCE [LARGE SCALE GENOMIC DNA]</scope>
    <source>
        <strain evidence="3 4">BL J</strain>
    </source>
</reference>
<comment type="caution">
    <text evidence="3">The sequence shown here is derived from an EMBL/GenBank/DDBJ whole genome shotgun (WGS) entry which is preliminary data.</text>
</comment>
<feature type="region of interest" description="Disordered" evidence="1">
    <location>
        <begin position="428"/>
        <end position="449"/>
    </location>
</feature>
<dbReference type="Proteomes" id="UP000017127">
    <property type="component" value="Unassembled WGS sequence"/>
</dbReference>
<organism evidence="3 4">
    <name type="scientific">Lyngbya aestuarii BL J</name>
    <dbReference type="NCBI Taxonomy" id="1348334"/>
    <lineage>
        <taxon>Bacteria</taxon>
        <taxon>Bacillati</taxon>
        <taxon>Cyanobacteriota</taxon>
        <taxon>Cyanophyceae</taxon>
        <taxon>Oscillatoriophycideae</taxon>
        <taxon>Oscillatoriales</taxon>
        <taxon>Microcoleaceae</taxon>
        <taxon>Lyngbya</taxon>
    </lineage>
</organism>
<evidence type="ECO:0000313" key="3">
    <source>
        <dbReference type="EMBL" id="ERT07487.1"/>
    </source>
</evidence>
<evidence type="ECO:0000313" key="4">
    <source>
        <dbReference type="Proteomes" id="UP000017127"/>
    </source>
</evidence>
<dbReference type="PANTHER" id="PTHR45947:SF3">
    <property type="entry name" value="SULFOQUINOVOSYL TRANSFERASE SQD2"/>
    <property type="match status" value="1"/>
</dbReference>
<dbReference type="Gene3D" id="3.40.50.2000">
    <property type="entry name" value="Glycogen Phosphorylase B"/>
    <property type="match status" value="2"/>
</dbReference>
<dbReference type="InterPro" id="IPR001296">
    <property type="entry name" value="Glyco_trans_1"/>
</dbReference>
<name>U7QJR2_9CYAN</name>
<sequence length="449" mass="51162">MQPLNNRKLKILLIVEQCNPDWSSVPLEGFNYFKEIYQIADVTVVTHARNQPNLENKGYNVVYISESSAIKQYYKSVASVAMKGRVNWPLYHLLSYPVYAEFDHRVYQAFKQQVLQGEYDIVHAITPMMPRYPYKIIKACQKSNTPFLLGPVNGGIPFPEGFKETAKKESASLNFLRALGRYLIPGYVETYKKASHILAGSTYTFNLLQKLFAIPDDRISLLYENGIENDFLMEVERYQISDRPINLLFVGRLVPYKCADVVIEAIGQLKSSLQNRIKLSIVGDGSEKENLEKMVQDLHLGSQVNFAGWIPQQETVNYYRQADVFCFPSIREFGGAVVIEAMACGLPCIVVDYGGIGEYVTEEAGFKIEPRSREYLVKQVKEKIKILVEDQQLRTQMSVNSVERAKEFVWSNKALKMHEVYESVLESSNTVSDSSNESNKLTSKEFHTA</sequence>
<dbReference type="Pfam" id="PF00534">
    <property type="entry name" value="Glycos_transf_1"/>
    <property type="match status" value="1"/>
</dbReference>
<feature type="compositionally biased region" description="Low complexity" evidence="1">
    <location>
        <begin position="428"/>
        <end position="439"/>
    </location>
</feature>
<evidence type="ECO:0000259" key="2">
    <source>
        <dbReference type="Pfam" id="PF00534"/>
    </source>
</evidence>
<dbReference type="InterPro" id="IPR050194">
    <property type="entry name" value="Glycosyltransferase_grp1"/>
</dbReference>
<dbReference type="EMBL" id="AUZM01000021">
    <property type="protein sequence ID" value="ERT07487.1"/>
    <property type="molecule type" value="Genomic_DNA"/>
</dbReference>
<keyword evidence="3" id="KW-0808">Transferase</keyword>
<dbReference type="AlphaFoldDB" id="U7QJR2"/>
<keyword evidence="4" id="KW-1185">Reference proteome</keyword>
<feature type="domain" description="Glycosyl transferase family 1" evidence="2">
    <location>
        <begin position="238"/>
        <end position="400"/>
    </location>
</feature>
<dbReference type="GO" id="GO:0016757">
    <property type="term" value="F:glycosyltransferase activity"/>
    <property type="evidence" value="ECO:0007669"/>
    <property type="project" value="InterPro"/>
</dbReference>
<dbReference type="SUPFAM" id="SSF53756">
    <property type="entry name" value="UDP-Glycosyltransferase/glycogen phosphorylase"/>
    <property type="match status" value="1"/>
</dbReference>
<accession>U7QJR2</accession>
<protein>
    <submittedName>
        <fullName evidence="3">Glycosyl transferases group 1 family protein</fullName>
    </submittedName>
</protein>